<dbReference type="Gene3D" id="1.20.910.10">
    <property type="entry name" value="Heme oxygenase-like"/>
    <property type="match status" value="1"/>
</dbReference>
<gene>
    <name evidence="11" type="primary">tenA</name>
    <name evidence="11" type="ORF">PML95_09395</name>
</gene>
<dbReference type="RefSeq" id="WP_272163291.1">
    <property type="nucleotide sequence ID" value="NZ_CP116507.1"/>
</dbReference>
<comment type="similarity">
    <text evidence="3 9">Belongs to the TenA family.</text>
</comment>
<evidence type="ECO:0000256" key="7">
    <source>
        <dbReference type="ARBA" id="ARBA00022977"/>
    </source>
</evidence>
<dbReference type="PANTHER" id="PTHR43198">
    <property type="entry name" value="BIFUNCTIONAL TH2 PROTEIN"/>
    <property type="match status" value="1"/>
</dbReference>
<dbReference type="NCBIfam" id="TIGR04306">
    <property type="entry name" value="salvage_TenA"/>
    <property type="match status" value="1"/>
</dbReference>
<dbReference type="EC" id="3.5.99.2" evidence="5 9"/>
<comment type="pathway">
    <text evidence="2 9">Cofactor biosynthesis; thiamine diphosphate biosynthesis.</text>
</comment>
<dbReference type="CDD" id="cd19364">
    <property type="entry name" value="TenA_C_BsTenA-like"/>
    <property type="match status" value="1"/>
</dbReference>
<dbReference type="GO" id="GO:0009228">
    <property type="term" value="P:thiamine biosynthetic process"/>
    <property type="evidence" value="ECO:0007669"/>
    <property type="project" value="UniProtKB-KW"/>
</dbReference>
<dbReference type="InterPro" id="IPR050967">
    <property type="entry name" value="Thiamine_Salvage_TenA"/>
</dbReference>
<comment type="catalytic activity">
    <reaction evidence="8 9">
        <text>thiamine + H2O = 5-(2-hydroxyethyl)-4-methylthiazole + 4-amino-5-hydroxymethyl-2-methylpyrimidine + H(+)</text>
        <dbReference type="Rhea" id="RHEA:17509"/>
        <dbReference type="ChEBI" id="CHEBI:15377"/>
        <dbReference type="ChEBI" id="CHEBI:15378"/>
        <dbReference type="ChEBI" id="CHEBI:16892"/>
        <dbReference type="ChEBI" id="CHEBI:17957"/>
        <dbReference type="ChEBI" id="CHEBI:18385"/>
        <dbReference type="EC" id="3.5.99.2"/>
    </reaction>
</comment>
<evidence type="ECO:0000256" key="3">
    <source>
        <dbReference type="ARBA" id="ARBA00010264"/>
    </source>
</evidence>
<evidence type="ECO:0000256" key="1">
    <source>
        <dbReference type="ARBA" id="ARBA00001881"/>
    </source>
</evidence>
<dbReference type="SUPFAM" id="SSF48613">
    <property type="entry name" value="Heme oxygenase-like"/>
    <property type="match status" value="1"/>
</dbReference>
<dbReference type="Pfam" id="PF03070">
    <property type="entry name" value="TENA_THI-4"/>
    <property type="match status" value="1"/>
</dbReference>
<feature type="domain" description="Thiaminase-2/PQQC" evidence="10">
    <location>
        <begin position="12"/>
        <end position="215"/>
    </location>
</feature>
<evidence type="ECO:0000256" key="8">
    <source>
        <dbReference type="ARBA" id="ARBA00048337"/>
    </source>
</evidence>
<dbReference type="PANTHER" id="PTHR43198:SF2">
    <property type="entry name" value="SI:CH1073-67J19.1-RELATED"/>
    <property type="match status" value="1"/>
</dbReference>
<dbReference type="InterPro" id="IPR016084">
    <property type="entry name" value="Haem_Oase-like_multi-hlx"/>
</dbReference>
<evidence type="ECO:0000313" key="12">
    <source>
        <dbReference type="Proteomes" id="UP001179600"/>
    </source>
</evidence>
<organism evidence="11 12">
    <name type="scientific">Vagococcus lutrae</name>
    <dbReference type="NCBI Taxonomy" id="81947"/>
    <lineage>
        <taxon>Bacteria</taxon>
        <taxon>Bacillati</taxon>
        <taxon>Bacillota</taxon>
        <taxon>Bacilli</taxon>
        <taxon>Lactobacillales</taxon>
        <taxon>Enterococcaceae</taxon>
        <taxon>Vagococcus</taxon>
    </lineage>
</organism>
<evidence type="ECO:0000256" key="2">
    <source>
        <dbReference type="ARBA" id="ARBA00004948"/>
    </source>
</evidence>
<proteinExistence type="inferred from homology"/>
<sequence>MTKFTEELYSLAKPIWKKSHEHPFVQELVAGTLTEKQFRYYLLQDCYYLIHFSKAHELLADKTDNQTVREIQLSCQAGLQASEIDIRDMFFETLNITDEEYQQMIIAPTAYQYVNHIYRHVFTGSVETAIASLLPCYWLYNELGQTFVEKGSPVPLYQEWIETYDSEGFSSVTQTQIDLVDHLAEQASEETRAKMKEAFLISSQYELNFWEMSYQIETWDYLK</sequence>
<reference evidence="11" key="1">
    <citation type="submission" date="2023-01" db="EMBL/GenBank/DDBJ databases">
        <title>Oxazolidinone resistance genes in florfenicol resistant enterococci from beef cattle and veal calves at slaughter.</title>
        <authorList>
            <person name="Biggel M."/>
        </authorList>
    </citation>
    <scope>NUCLEOTIDE SEQUENCE</scope>
    <source>
        <strain evidence="11">K204-1</strain>
    </source>
</reference>
<name>A0AAE9XNJ0_9ENTE</name>
<accession>A0AAE9XNJ0</accession>
<evidence type="ECO:0000313" key="11">
    <source>
        <dbReference type="EMBL" id="WCG22589.1"/>
    </source>
</evidence>
<protein>
    <recommendedName>
        <fullName evidence="6 9">Aminopyrimidine aminohydrolase</fullName>
        <ecNumber evidence="5 9">3.5.99.2</ecNumber>
    </recommendedName>
</protein>
<evidence type="ECO:0000259" key="10">
    <source>
        <dbReference type="Pfam" id="PF03070"/>
    </source>
</evidence>
<dbReference type="InterPro" id="IPR027574">
    <property type="entry name" value="Thiaminase_II"/>
</dbReference>
<dbReference type="AlphaFoldDB" id="A0AAE9XNJ0"/>
<dbReference type="GO" id="GO:0050334">
    <property type="term" value="F:thiaminase activity"/>
    <property type="evidence" value="ECO:0007669"/>
    <property type="project" value="UniProtKB-EC"/>
</dbReference>
<dbReference type="Proteomes" id="UP001179600">
    <property type="component" value="Chromosome"/>
</dbReference>
<evidence type="ECO:0000256" key="6">
    <source>
        <dbReference type="ARBA" id="ARBA00013647"/>
    </source>
</evidence>
<keyword evidence="9" id="KW-0378">Hydrolase</keyword>
<keyword evidence="7 9" id="KW-0784">Thiamine biosynthesis</keyword>
<comment type="subunit">
    <text evidence="4">Homotetramer.</text>
</comment>
<dbReference type="EMBL" id="CP116507">
    <property type="protein sequence ID" value="WCG22589.1"/>
    <property type="molecule type" value="Genomic_DNA"/>
</dbReference>
<evidence type="ECO:0000256" key="5">
    <source>
        <dbReference type="ARBA" id="ARBA00012684"/>
    </source>
</evidence>
<dbReference type="InterPro" id="IPR004305">
    <property type="entry name" value="Thiaminase-2/PQQC"/>
</dbReference>
<evidence type="ECO:0000256" key="9">
    <source>
        <dbReference type="RuleBase" id="RU363093"/>
    </source>
</evidence>
<evidence type="ECO:0000256" key="4">
    <source>
        <dbReference type="ARBA" id="ARBA00011881"/>
    </source>
</evidence>
<comment type="catalytic activity">
    <reaction evidence="1 9">
        <text>4-amino-5-aminomethyl-2-methylpyrimidine + H2O = 4-amino-5-hydroxymethyl-2-methylpyrimidine + NH4(+)</text>
        <dbReference type="Rhea" id="RHEA:31799"/>
        <dbReference type="ChEBI" id="CHEBI:15377"/>
        <dbReference type="ChEBI" id="CHEBI:16892"/>
        <dbReference type="ChEBI" id="CHEBI:28938"/>
        <dbReference type="ChEBI" id="CHEBI:63416"/>
        <dbReference type="EC" id="3.5.99.2"/>
    </reaction>
</comment>
<comment type="function">
    <text evidence="9">Catalyzes an amino-pyrimidine hydrolysis reaction at the C5' of the pyrimidine moiety of thiamine compounds, a reaction that is part of a thiamine salvage pathway.</text>
</comment>
<dbReference type="GO" id="GO:0005829">
    <property type="term" value="C:cytosol"/>
    <property type="evidence" value="ECO:0007669"/>
    <property type="project" value="TreeGrafter"/>
</dbReference>